<dbReference type="InterPro" id="IPR000073">
    <property type="entry name" value="AB_hydrolase_1"/>
</dbReference>
<keyword evidence="4" id="KW-1185">Reference proteome</keyword>
<dbReference type="EMBL" id="CP002546">
    <property type="protein sequence ID" value="ADY61363.1"/>
    <property type="molecule type" value="Genomic_DNA"/>
</dbReference>
<dbReference type="KEGG" id="pbs:Plabr_3773"/>
<feature type="domain" description="AB hydrolase-1" evidence="2">
    <location>
        <begin position="88"/>
        <end position="301"/>
    </location>
</feature>
<reference evidence="4" key="1">
    <citation type="submission" date="2011-02" db="EMBL/GenBank/DDBJ databases">
        <title>The complete genome of Planctomyces brasiliensis DSM 5305.</title>
        <authorList>
            <person name="Lucas S."/>
            <person name="Copeland A."/>
            <person name="Lapidus A."/>
            <person name="Bruce D."/>
            <person name="Goodwin L."/>
            <person name="Pitluck S."/>
            <person name="Kyrpides N."/>
            <person name="Mavromatis K."/>
            <person name="Pagani I."/>
            <person name="Ivanova N."/>
            <person name="Ovchinnikova G."/>
            <person name="Lu M."/>
            <person name="Detter J.C."/>
            <person name="Han C."/>
            <person name="Land M."/>
            <person name="Hauser L."/>
            <person name="Markowitz V."/>
            <person name="Cheng J.-F."/>
            <person name="Hugenholtz P."/>
            <person name="Woyke T."/>
            <person name="Wu D."/>
            <person name="Tindall B."/>
            <person name="Pomrenke H.G."/>
            <person name="Brambilla E."/>
            <person name="Klenk H.-P."/>
            <person name="Eisen J.A."/>
        </authorList>
    </citation>
    <scope>NUCLEOTIDE SEQUENCE [LARGE SCALE GENOMIC DNA]</scope>
    <source>
        <strain evidence="4">ATCC 49424 / DSM 5305 / JCM 21570 / NBRC 103401 / IFAM 1448</strain>
    </source>
</reference>
<sequence length="508" mass="58413">MKKVLRIAIVFALLLFVGIAARRQLAGQTRPQASTAKMELLRTPDKQFANLPDYKFEPQYLFVDDPNATPGNKRIRMHYVVSGPANAPTLLMLHGNPSWSFLFRKLVPLINEEGYRTIMIDYVGHGRSDKPTKESDYTYDRHLEWIRQAFEQLDDNPELALDQVVLFGHDYGHPLGARLMAEHFPERFDGFINGNAGLNRGRWGLARRHQRWRQFVRAVPEVPIGRVICRNQARERLALPPCHEDVEAGYDAPYPTGKFQASIRSFPEMVPEDSSWPEAKANQRAWEFLTNSYRKPYMVIWEPFDIPDLRNRRDEYISSIPGAFGMEQPQLRTGHYSPEDDPNGVAGAVIRFLDDIYAPNRFERVIREKFESARNSFVYDDSACSHDSDWNAMRMSPGAELVLKKPIDLSKYEELKIAFRYLADDVGPDAKLFVDVADDGNWTNLLTLHRGVDRDSGDFSNHSTDYGYVRVKRGEVAFTRDARIRFRFDDGIANPSMLIKDVGIYRSK</sequence>
<dbReference type="GO" id="GO:0018786">
    <property type="term" value="F:haloalkane dehalogenase activity"/>
    <property type="evidence" value="ECO:0007669"/>
    <property type="project" value="UniProtKB-EC"/>
</dbReference>
<proteinExistence type="predicted"/>
<dbReference type="InterPro" id="IPR051340">
    <property type="entry name" value="Haloalkane_dehalogenase"/>
</dbReference>
<dbReference type="SMR" id="F0SS25"/>
<dbReference type="Gene3D" id="3.40.50.1820">
    <property type="entry name" value="alpha/beta hydrolase"/>
    <property type="match status" value="1"/>
</dbReference>
<dbReference type="NCBIfam" id="NF002043">
    <property type="entry name" value="PRK00870.1"/>
    <property type="match status" value="1"/>
</dbReference>
<evidence type="ECO:0000313" key="4">
    <source>
        <dbReference type="Proteomes" id="UP000006860"/>
    </source>
</evidence>
<dbReference type="EC" id="3.8.1.5" evidence="3"/>
<dbReference type="STRING" id="756272.Plabr_3773"/>
<dbReference type="PRINTS" id="PR00412">
    <property type="entry name" value="EPOXHYDRLASE"/>
</dbReference>
<dbReference type="RefSeq" id="WP_013630082.1">
    <property type="nucleotide sequence ID" value="NC_015174.1"/>
</dbReference>
<dbReference type="PANTHER" id="PTHR42977">
    <property type="entry name" value="HYDROLASE-RELATED"/>
    <property type="match status" value="1"/>
</dbReference>
<dbReference type="HOGENOM" id="CLU_536245_0_0_0"/>
<dbReference type="OrthoDB" id="9775557at2"/>
<dbReference type="eggNOG" id="COG1073">
    <property type="taxonomic scope" value="Bacteria"/>
</dbReference>
<evidence type="ECO:0000313" key="3">
    <source>
        <dbReference type="EMBL" id="ADY61363.1"/>
    </source>
</evidence>
<dbReference type="SUPFAM" id="SSF53474">
    <property type="entry name" value="alpha/beta-Hydrolases"/>
    <property type="match status" value="1"/>
</dbReference>
<name>F0SS25_RUBBR</name>
<dbReference type="InterPro" id="IPR000639">
    <property type="entry name" value="Epox_hydrolase-like"/>
</dbReference>
<gene>
    <name evidence="3" type="ordered locus">Plabr_3773</name>
</gene>
<dbReference type="InterPro" id="IPR029058">
    <property type="entry name" value="AB_hydrolase_fold"/>
</dbReference>
<accession>F0SS25</accession>
<dbReference type="GO" id="GO:0004301">
    <property type="term" value="F:epoxide hydrolase activity"/>
    <property type="evidence" value="ECO:0007669"/>
    <property type="project" value="TreeGrafter"/>
</dbReference>
<protein>
    <submittedName>
        <fullName evidence="3">Haloalkane dehalogenase</fullName>
        <ecNumber evidence="3">3.8.1.5</ecNumber>
    </submittedName>
</protein>
<dbReference type="Pfam" id="PF00561">
    <property type="entry name" value="Abhydrolase_1"/>
    <property type="match status" value="1"/>
</dbReference>
<keyword evidence="1 3" id="KW-0378">Hydrolase</keyword>
<evidence type="ECO:0000259" key="2">
    <source>
        <dbReference type="Pfam" id="PF00561"/>
    </source>
</evidence>
<dbReference type="PANTHER" id="PTHR42977:SF3">
    <property type="entry name" value="AB HYDROLASE-1 DOMAIN-CONTAINING PROTEIN"/>
    <property type="match status" value="1"/>
</dbReference>
<dbReference type="AlphaFoldDB" id="F0SS25"/>
<organism evidence="3 4">
    <name type="scientific">Rubinisphaera brasiliensis (strain ATCC 49424 / DSM 5305 / JCM 21570 / IAM 15109 / NBRC 103401 / IFAM 1448)</name>
    <name type="common">Planctomyces brasiliensis</name>
    <dbReference type="NCBI Taxonomy" id="756272"/>
    <lineage>
        <taxon>Bacteria</taxon>
        <taxon>Pseudomonadati</taxon>
        <taxon>Planctomycetota</taxon>
        <taxon>Planctomycetia</taxon>
        <taxon>Planctomycetales</taxon>
        <taxon>Planctomycetaceae</taxon>
        <taxon>Rubinisphaera</taxon>
    </lineage>
</organism>
<dbReference type="Proteomes" id="UP000006860">
    <property type="component" value="Chromosome"/>
</dbReference>
<evidence type="ECO:0000256" key="1">
    <source>
        <dbReference type="ARBA" id="ARBA00022801"/>
    </source>
</evidence>